<dbReference type="Proteomes" id="UP000038045">
    <property type="component" value="Unplaced"/>
</dbReference>
<comment type="subcellular location">
    <subcellularLocation>
        <location evidence="1">Peroxisome</location>
    </subcellularLocation>
</comment>
<dbReference type="InterPro" id="IPR029045">
    <property type="entry name" value="ClpP/crotonase-like_dom_sf"/>
</dbReference>
<dbReference type="PANTHER" id="PTHR43684">
    <property type="match status" value="1"/>
</dbReference>
<evidence type="ECO:0000313" key="5">
    <source>
        <dbReference type="WBParaSite" id="PTRK_0000047600.1"/>
    </source>
</evidence>
<dbReference type="GO" id="GO:0004165">
    <property type="term" value="F:delta(3)-delta(2)-enoyl-CoA isomerase activity"/>
    <property type="evidence" value="ECO:0007669"/>
    <property type="project" value="UniProtKB-ARBA"/>
</dbReference>
<evidence type="ECO:0000256" key="1">
    <source>
        <dbReference type="ARBA" id="ARBA00004275"/>
    </source>
</evidence>
<sequence length="286" mass="33163">MLNTKLLKFISRKCCIPQYKNNQLFSTNLSSEVIKFEKEHNVGRITFNRVDKLNSMNLDFFIDLKKALKVSNDDDDINLTVITNNGKFFSNGFDYEMFKGMSRDEVKEFSKILCDSIGDLMDAYVYHKKPLIGVVKGPAIGCAFTSIGIFDYTLCSDKTYFHSPSSRIGLSPMDFSLYIFPKMMGPAKAKELLMFGRKITAYNALRLNLVNEVIRAENMDRISEERINEFLLIEGHTLKTIKNIMNIKVRDDIHFFGRKEIEIFKARMKTDYFYDSVMKIINEKKN</sequence>
<dbReference type="Pfam" id="PF00378">
    <property type="entry name" value="ECH_1"/>
    <property type="match status" value="1"/>
</dbReference>
<keyword evidence="4" id="KW-1185">Reference proteome</keyword>
<dbReference type="CDD" id="cd06558">
    <property type="entry name" value="crotonase-like"/>
    <property type="match status" value="1"/>
</dbReference>
<protein>
    <submittedName>
        <fullName evidence="5">3,2-trans-enoyl-CoA isomerase, mitochondrial</fullName>
    </submittedName>
</protein>
<dbReference type="InterPro" id="IPR051053">
    <property type="entry name" value="ECH/Chromodomain_protein"/>
</dbReference>
<dbReference type="WBParaSite" id="PTRK_0000047600.1">
    <property type="protein sequence ID" value="PTRK_0000047600.1"/>
    <property type="gene ID" value="PTRK_0000047600"/>
</dbReference>
<keyword evidence="2" id="KW-0576">Peroxisome</keyword>
<evidence type="ECO:0000313" key="4">
    <source>
        <dbReference type="Proteomes" id="UP000038045"/>
    </source>
</evidence>
<dbReference type="PANTHER" id="PTHR43684:SF1">
    <property type="entry name" value="ENOYL-COA DELTA ISOMERASE 2"/>
    <property type="match status" value="1"/>
</dbReference>
<dbReference type="AlphaFoldDB" id="A0A0N4Z1A1"/>
<dbReference type="STRING" id="131310.A0A0N4Z1A1"/>
<accession>A0A0N4Z1A1</accession>
<reference evidence="5" key="1">
    <citation type="submission" date="2017-02" db="UniProtKB">
        <authorList>
            <consortium name="WormBaseParasite"/>
        </authorList>
    </citation>
    <scope>IDENTIFICATION</scope>
</reference>
<dbReference type="GO" id="GO:0005777">
    <property type="term" value="C:peroxisome"/>
    <property type="evidence" value="ECO:0007669"/>
    <property type="project" value="UniProtKB-SubCell"/>
</dbReference>
<name>A0A0N4Z1A1_PARTI</name>
<dbReference type="InterPro" id="IPR001753">
    <property type="entry name" value="Enoyl-CoA_hydra/iso"/>
</dbReference>
<organism evidence="4 5">
    <name type="scientific">Parastrongyloides trichosuri</name>
    <name type="common">Possum-specific nematode worm</name>
    <dbReference type="NCBI Taxonomy" id="131310"/>
    <lineage>
        <taxon>Eukaryota</taxon>
        <taxon>Metazoa</taxon>
        <taxon>Ecdysozoa</taxon>
        <taxon>Nematoda</taxon>
        <taxon>Chromadorea</taxon>
        <taxon>Rhabditida</taxon>
        <taxon>Tylenchina</taxon>
        <taxon>Panagrolaimomorpha</taxon>
        <taxon>Strongyloidoidea</taxon>
        <taxon>Strongyloididae</taxon>
        <taxon>Parastrongyloides</taxon>
    </lineage>
</organism>
<evidence type="ECO:0000256" key="2">
    <source>
        <dbReference type="ARBA" id="ARBA00023140"/>
    </source>
</evidence>
<dbReference type="Gene3D" id="3.90.226.10">
    <property type="entry name" value="2-enoyl-CoA Hydratase, Chain A, domain 1"/>
    <property type="match status" value="1"/>
</dbReference>
<keyword evidence="3" id="KW-0413">Isomerase</keyword>
<proteinExistence type="predicted"/>
<dbReference type="SUPFAM" id="SSF52096">
    <property type="entry name" value="ClpP/crotonase"/>
    <property type="match status" value="1"/>
</dbReference>
<evidence type="ECO:0000256" key="3">
    <source>
        <dbReference type="ARBA" id="ARBA00023235"/>
    </source>
</evidence>